<evidence type="ECO:0000313" key="2">
    <source>
        <dbReference type="EMBL" id="CAF4473601.1"/>
    </source>
</evidence>
<name>A0A816AID8_9BILA</name>
<proteinExistence type="predicted"/>
<dbReference type="Proteomes" id="UP000663829">
    <property type="component" value="Unassembled WGS sequence"/>
</dbReference>
<organism evidence="1 3">
    <name type="scientific">Didymodactylos carnosus</name>
    <dbReference type="NCBI Taxonomy" id="1234261"/>
    <lineage>
        <taxon>Eukaryota</taxon>
        <taxon>Metazoa</taxon>
        <taxon>Spiralia</taxon>
        <taxon>Gnathifera</taxon>
        <taxon>Rotifera</taxon>
        <taxon>Eurotatoria</taxon>
        <taxon>Bdelloidea</taxon>
        <taxon>Philodinida</taxon>
        <taxon>Philodinidae</taxon>
        <taxon>Didymodactylos</taxon>
    </lineage>
</organism>
<reference evidence="1" key="1">
    <citation type="submission" date="2021-02" db="EMBL/GenBank/DDBJ databases">
        <authorList>
            <person name="Nowell W R."/>
        </authorList>
    </citation>
    <scope>NUCLEOTIDE SEQUENCE</scope>
</reference>
<sequence length="31" mass="3616">MSVRCMTKIAPAHDLDNETTKEYLQFKAINF</sequence>
<feature type="non-terminal residue" evidence="1">
    <location>
        <position position="1"/>
    </location>
</feature>
<dbReference type="EMBL" id="CAJNOQ010035086">
    <property type="protein sequence ID" value="CAF1597917.1"/>
    <property type="molecule type" value="Genomic_DNA"/>
</dbReference>
<accession>A0A816AID8</accession>
<dbReference type="EMBL" id="CAJOBC010101428">
    <property type="protein sequence ID" value="CAF4473601.1"/>
    <property type="molecule type" value="Genomic_DNA"/>
</dbReference>
<gene>
    <name evidence="1" type="ORF">GPM918_LOCUS42225</name>
    <name evidence="2" type="ORF">SRO942_LOCUS43426</name>
</gene>
<protein>
    <submittedName>
        <fullName evidence="1">Uncharacterized protein</fullName>
    </submittedName>
</protein>
<dbReference type="Proteomes" id="UP000681722">
    <property type="component" value="Unassembled WGS sequence"/>
</dbReference>
<comment type="caution">
    <text evidence="1">The sequence shown here is derived from an EMBL/GenBank/DDBJ whole genome shotgun (WGS) entry which is preliminary data.</text>
</comment>
<dbReference type="AlphaFoldDB" id="A0A816AID8"/>
<keyword evidence="3" id="KW-1185">Reference proteome</keyword>
<evidence type="ECO:0000313" key="1">
    <source>
        <dbReference type="EMBL" id="CAF1597917.1"/>
    </source>
</evidence>
<evidence type="ECO:0000313" key="3">
    <source>
        <dbReference type="Proteomes" id="UP000663829"/>
    </source>
</evidence>